<accession>A0A975H7H9</accession>
<dbReference type="EMBL" id="CP071869">
    <property type="protein sequence ID" value="QTE23536.1"/>
    <property type="molecule type" value="Genomic_DNA"/>
</dbReference>
<keyword evidence="1" id="KW-0472">Membrane</keyword>
<dbReference type="Gene3D" id="1.20.1640.10">
    <property type="entry name" value="Multidrug efflux transporter AcrB transmembrane domain"/>
    <property type="match status" value="3"/>
</dbReference>
<dbReference type="PRINTS" id="PR00702">
    <property type="entry name" value="ACRIFLAVINRP"/>
</dbReference>
<feature type="transmembrane region" description="Helical" evidence="1">
    <location>
        <begin position="514"/>
        <end position="533"/>
    </location>
</feature>
<feature type="transmembrane region" description="Helical" evidence="1">
    <location>
        <begin position="388"/>
        <end position="408"/>
    </location>
</feature>
<dbReference type="Proteomes" id="UP000663920">
    <property type="component" value="Chromosome"/>
</dbReference>
<dbReference type="Pfam" id="PF00873">
    <property type="entry name" value="ACR_tran"/>
    <property type="match status" value="2"/>
</dbReference>
<name>A0A975H7H9_9FLAO</name>
<feature type="transmembrane region" description="Helical" evidence="1">
    <location>
        <begin position="336"/>
        <end position="354"/>
    </location>
</feature>
<feature type="transmembrane region" description="Helical" evidence="1">
    <location>
        <begin position="983"/>
        <end position="1007"/>
    </location>
</feature>
<dbReference type="Gene3D" id="3.30.70.1320">
    <property type="entry name" value="Multidrug efflux transporter AcrB pore domain like"/>
    <property type="match status" value="1"/>
</dbReference>
<dbReference type="RefSeq" id="WP_208079543.1">
    <property type="nucleotide sequence ID" value="NZ_CP071869.1"/>
</dbReference>
<dbReference type="AlphaFoldDB" id="A0A975H7H9"/>
<dbReference type="GO" id="GO:0042910">
    <property type="term" value="F:xenobiotic transmembrane transporter activity"/>
    <property type="evidence" value="ECO:0007669"/>
    <property type="project" value="TreeGrafter"/>
</dbReference>
<feature type="transmembrane region" description="Helical" evidence="1">
    <location>
        <begin position="1013"/>
        <end position="1041"/>
    </location>
</feature>
<keyword evidence="1" id="KW-1133">Transmembrane helix</keyword>
<dbReference type="Gene3D" id="3.30.2090.10">
    <property type="entry name" value="Multidrug efflux transporter AcrB TolC docking domain, DN and DC subdomains"/>
    <property type="match status" value="2"/>
</dbReference>
<dbReference type="KEGG" id="pcea:J3359_04435"/>
<dbReference type="InterPro" id="IPR027463">
    <property type="entry name" value="AcrB_DN_DC_subdom"/>
</dbReference>
<dbReference type="PANTHER" id="PTHR32063:SF0">
    <property type="entry name" value="SWARMING MOTILITY PROTEIN SWRC"/>
    <property type="match status" value="1"/>
</dbReference>
<feature type="transmembrane region" description="Helical" evidence="1">
    <location>
        <begin position="914"/>
        <end position="934"/>
    </location>
</feature>
<reference evidence="2 3" key="1">
    <citation type="submission" date="2021-03" db="EMBL/GenBank/DDBJ databases">
        <title>Complete genome of Polaribacter_sp.SM13.</title>
        <authorList>
            <person name="Jeong S.W."/>
            <person name="Bae J.W."/>
        </authorList>
    </citation>
    <scope>NUCLEOTIDE SEQUENCE [LARGE SCALE GENOMIC DNA]</scope>
    <source>
        <strain evidence="2 3">SM13</strain>
    </source>
</reference>
<feature type="transmembrane region" description="Helical" evidence="1">
    <location>
        <begin position="889"/>
        <end position="907"/>
    </location>
</feature>
<feature type="transmembrane region" description="Helical" evidence="1">
    <location>
        <begin position="940"/>
        <end position="962"/>
    </location>
</feature>
<keyword evidence="1" id="KW-0812">Transmembrane</keyword>
<gene>
    <name evidence="2" type="ORF">J3359_04435</name>
</gene>
<evidence type="ECO:0000256" key="1">
    <source>
        <dbReference type="SAM" id="Phobius"/>
    </source>
</evidence>
<evidence type="ECO:0000313" key="3">
    <source>
        <dbReference type="Proteomes" id="UP000663920"/>
    </source>
</evidence>
<dbReference type="SUPFAM" id="SSF82866">
    <property type="entry name" value="Multidrug efflux transporter AcrB transmembrane domain"/>
    <property type="match status" value="2"/>
</dbReference>
<proteinExistence type="predicted"/>
<feature type="transmembrane region" description="Helical" evidence="1">
    <location>
        <begin position="361"/>
        <end position="382"/>
    </location>
</feature>
<keyword evidence="3" id="KW-1185">Reference proteome</keyword>
<dbReference type="PANTHER" id="PTHR32063">
    <property type="match status" value="1"/>
</dbReference>
<sequence>MKFKFSSFSILTLFICLSIIGVCLIPLLSVQLAPSKVLPSINVSYRWQDASAKVLEQEVTAKLEGVFNTVKGIKNISSTSNKGRGNIVIDFKKSTNMDAIRFEMANLIRQSYSELPEGVSYPSLSLSTPNENKAPILSYSINAIESPNYIKKYAEKHILPHLSTLKGVSKVTIYGAAPFEWVITYNTNKLLQLKLSVNDIQKAINIYLNEQELGNGVYRANNNTNNYEIALSLAYKGDAEINWNKIPIKKIGNRIILLENIAKVTYKEAVVNSYYRINGLNSINMTVYAEQGVNTIDLARTVKARVTGLNAQLDSGYSIKLTQDTTEYVVEELYKIQKRTLFSFIILLILILLINRSFKYLVILFLSVITNLLIAIIFYYLFQVELQLYSFAGITISFGIIIDNSIIMIDHIKNKGNKKVFLAILAATLTTIGALMIIFLLKENQKADLLDFALVIAINIGVSLLVSLYYVPALLDKINTSKKRINYSRKRKRRIVRFTNLYKRIIFWMKKPRFKWLFMLVFILGFGIPFQLLPKEIKGEGFFTELYNKTIGNEDFSNDIRPTLEKVIGGSLRLFTEDVFENSYYSEPERTTLRVTGRMPDGCTILQLNEAISKMEKYLSRFNEIELFETRISSYRNSNIAIYFKKEYEFGGFPYTLKSLIESKAISLGGVDWSVSGIGRGFSNALGSGSKQYRIVLEGYNYDKLYSYAEQLLQQLIDSSNSRVKEVEITSNAYRSNSLYEYYLDFNTNKLALANVSQAQLYEYLKNKVYAGRLPSIIQNNELQNVKLISDKYKKFNVWDLKNTPIAIQNKQYKLAQLATVEKKKTGNTIKKNNQQYSLTVAYDFLGTFQLAQKVKEKTIKSFEPKLPLGYRVFEQKYNRWNKKDKEQYYYLFIVIGIIFFICAILLESLKQPLAIISMIPISFIGLFLTFYVFDFNFDQGGYASFILLCGIGVNSALYIVNDFNNLKIQYQKRNSRFLYFKAFNYKIIPVILTITSTIVGLIPFVWGGQNEAFWFSFAVGSIGGLIFSLIGIIFYLPLFITKKHNSITMLSDKT</sequence>
<dbReference type="Gene3D" id="3.30.70.1430">
    <property type="entry name" value="Multidrug efflux transporter AcrB pore domain"/>
    <property type="match status" value="2"/>
</dbReference>
<dbReference type="SUPFAM" id="SSF82693">
    <property type="entry name" value="Multidrug efflux transporter AcrB pore domain, PN1, PN2, PC1 and PC2 subdomains"/>
    <property type="match status" value="1"/>
</dbReference>
<organism evidence="2 3">
    <name type="scientific">Polaribacter cellanae</name>
    <dbReference type="NCBI Taxonomy" id="2818493"/>
    <lineage>
        <taxon>Bacteria</taxon>
        <taxon>Pseudomonadati</taxon>
        <taxon>Bacteroidota</taxon>
        <taxon>Flavobacteriia</taxon>
        <taxon>Flavobacteriales</taxon>
        <taxon>Flavobacteriaceae</taxon>
    </lineage>
</organism>
<feature type="transmembrane region" description="Helical" evidence="1">
    <location>
        <begin position="420"/>
        <end position="440"/>
    </location>
</feature>
<feature type="transmembrane region" description="Helical" evidence="1">
    <location>
        <begin position="452"/>
        <end position="475"/>
    </location>
</feature>
<protein>
    <submittedName>
        <fullName evidence="2">Efflux RND transporter permease subunit</fullName>
    </submittedName>
</protein>
<evidence type="ECO:0000313" key="2">
    <source>
        <dbReference type="EMBL" id="QTE23536.1"/>
    </source>
</evidence>
<dbReference type="InterPro" id="IPR001036">
    <property type="entry name" value="Acrflvin-R"/>
</dbReference>
<dbReference type="Gene3D" id="3.30.70.1440">
    <property type="entry name" value="Multidrug efflux transporter AcrB pore domain"/>
    <property type="match status" value="1"/>
</dbReference>
<dbReference type="GO" id="GO:0005886">
    <property type="term" value="C:plasma membrane"/>
    <property type="evidence" value="ECO:0007669"/>
    <property type="project" value="TreeGrafter"/>
</dbReference>